<feature type="chain" id="PRO_5045808065" evidence="1">
    <location>
        <begin position="23"/>
        <end position="222"/>
    </location>
</feature>
<accession>A0ABV4FBR7</accession>
<comment type="caution">
    <text evidence="2">The sequence shown here is derived from an EMBL/GenBank/DDBJ whole genome shotgun (WGS) entry which is preliminary data.</text>
</comment>
<sequence length="222" mass="24439">MKTTLALIAAAMILTAFVVASATSKTAKESPHEATDGSEHASSYQLRSNTSDWQTYHSAEDRYSIQVPADWLVDNEPGIFIGVSGEVVLIPPEQEHVEVGQTSIRITVTSENQSIRYPLFNEGQFARWSDMPAGACDDPRTCKIANTTVAGLPAVQYLMRTLSGDTTEPFYAVVSWFRDSGCNYNIEFGGGYESEVTQKMKLYGDILSTFRFLGQPTKCAVR</sequence>
<dbReference type="RefSeq" id="WP_253576702.1">
    <property type="nucleotide sequence ID" value="NZ_CP126026.1"/>
</dbReference>
<keyword evidence="3" id="KW-1185">Reference proteome</keyword>
<organism evidence="2 3">
    <name type="scientific">Bradyrhizobium elkanii</name>
    <dbReference type="NCBI Taxonomy" id="29448"/>
    <lineage>
        <taxon>Bacteria</taxon>
        <taxon>Pseudomonadati</taxon>
        <taxon>Pseudomonadota</taxon>
        <taxon>Alphaproteobacteria</taxon>
        <taxon>Hyphomicrobiales</taxon>
        <taxon>Nitrobacteraceae</taxon>
        <taxon>Bradyrhizobium</taxon>
    </lineage>
</organism>
<gene>
    <name evidence="2" type="ORF">ABIF29_007184</name>
</gene>
<evidence type="ECO:0000313" key="3">
    <source>
        <dbReference type="Proteomes" id="UP001565471"/>
    </source>
</evidence>
<dbReference type="Proteomes" id="UP001565471">
    <property type="component" value="Unassembled WGS sequence"/>
</dbReference>
<reference evidence="2 3" key="1">
    <citation type="submission" date="2024-07" db="EMBL/GenBank/DDBJ databases">
        <title>Genomic Encyclopedia of Type Strains, Phase V (KMG-V): Genome sequencing to study the core and pangenomes of soil and plant-associated prokaryotes.</title>
        <authorList>
            <person name="Whitman W."/>
        </authorList>
    </citation>
    <scope>NUCLEOTIDE SEQUENCE [LARGE SCALE GENOMIC DNA]</scope>
    <source>
        <strain evidence="2 3">USDA 415</strain>
    </source>
</reference>
<protein>
    <submittedName>
        <fullName evidence="2">Uncharacterized protein</fullName>
    </submittedName>
</protein>
<name>A0ABV4FBR7_BRAEL</name>
<dbReference type="EMBL" id="JBGBZA010000002">
    <property type="protein sequence ID" value="MEY9320385.1"/>
    <property type="molecule type" value="Genomic_DNA"/>
</dbReference>
<evidence type="ECO:0000256" key="1">
    <source>
        <dbReference type="SAM" id="SignalP"/>
    </source>
</evidence>
<proteinExistence type="predicted"/>
<evidence type="ECO:0000313" key="2">
    <source>
        <dbReference type="EMBL" id="MEY9320385.1"/>
    </source>
</evidence>
<feature type="signal peptide" evidence="1">
    <location>
        <begin position="1"/>
        <end position="22"/>
    </location>
</feature>
<keyword evidence="1" id="KW-0732">Signal</keyword>